<name>A0AAV2Z922_9STRA</name>
<feature type="non-terminal residue" evidence="1">
    <location>
        <position position="1"/>
    </location>
</feature>
<reference evidence="1" key="2">
    <citation type="journal article" date="2023" name="Microbiol Resour">
        <title>Decontamination and Annotation of the Draft Genome Sequence of the Oomycete Lagenidium giganteum ARSEF 373.</title>
        <authorList>
            <person name="Morgan W.R."/>
            <person name="Tartar A."/>
        </authorList>
    </citation>
    <scope>NUCLEOTIDE SEQUENCE</scope>
    <source>
        <strain evidence="1">ARSEF 373</strain>
    </source>
</reference>
<organism evidence="1 2">
    <name type="scientific">Lagenidium giganteum</name>
    <dbReference type="NCBI Taxonomy" id="4803"/>
    <lineage>
        <taxon>Eukaryota</taxon>
        <taxon>Sar</taxon>
        <taxon>Stramenopiles</taxon>
        <taxon>Oomycota</taxon>
        <taxon>Peronosporomycetes</taxon>
        <taxon>Pythiales</taxon>
        <taxon>Pythiaceae</taxon>
    </lineage>
</organism>
<evidence type="ECO:0000313" key="2">
    <source>
        <dbReference type="Proteomes" id="UP001146120"/>
    </source>
</evidence>
<gene>
    <name evidence="1" type="ORF">N0F65_000276</name>
</gene>
<accession>A0AAV2Z922</accession>
<protein>
    <recommendedName>
        <fullName evidence="3">Polyprotein</fullName>
    </recommendedName>
</protein>
<reference evidence="1" key="1">
    <citation type="submission" date="2022-11" db="EMBL/GenBank/DDBJ databases">
        <authorList>
            <person name="Morgan W.R."/>
            <person name="Tartar A."/>
        </authorList>
    </citation>
    <scope>NUCLEOTIDE SEQUENCE</scope>
    <source>
        <strain evidence="1">ARSEF 373</strain>
    </source>
</reference>
<dbReference type="EMBL" id="DAKRPA010000037">
    <property type="protein sequence ID" value="DBA02029.1"/>
    <property type="molecule type" value="Genomic_DNA"/>
</dbReference>
<dbReference type="AlphaFoldDB" id="A0AAV2Z922"/>
<comment type="caution">
    <text evidence="1">The sequence shown here is derived from an EMBL/GenBank/DDBJ whole genome shotgun (WGS) entry which is preliminary data.</text>
</comment>
<evidence type="ECO:0008006" key="3">
    <source>
        <dbReference type="Google" id="ProtNLM"/>
    </source>
</evidence>
<keyword evidence="2" id="KW-1185">Reference proteome</keyword>
<evidence type="ECO:0000313" key="1">
    <source>
        <dbReference type="EMBL" id="DBA02029.1"/>
    </source>
</evidence>
<sequence length="240" mass="27367">FDANHDIDLHLRRMENQCLELKSYKHELADETMVEMMFNSLPSTPEFEALKSSVYYGTNATIGTQDLRELIKSAFTRFQSRKRETHGRKGGMGSATKQGVYIKNRVYHKAAQVTPYARMFEVKPDIHNIRKFGSIAYVCAKRSRAITSARQRKNGISAEHTRKWAPDMQIDESIVNKDRHMVGDNVHSEWLHFASNDESSMVQDAESIISEEMKSAIDMEDGSSVCIVTGIRSDIDTRVE</sequence>
<proteinExistence type="predicted"/>
<dbReference type="Proteomes" id="UP001146120">
    <property type="component" value="Unassembled WGS sequence"/>
</dbReference>